<organism evidence="2">
    <name type="scientific">Tanacetum cinerariifolium</name>
    <name type="common">Dalmatian daisy</name>
    <name type="synonym">Chrysanthemum cinerariifolium</name>
    <dbReference type="NCBI Taxonomy" id="118510"/>
    <lineage>
        <taxon>Eukaryota</taxon>
        <taxon>Viridiplantae</taxon>
        <taxon>Streptophyta</taxon>
        <taxon>Embryophyta</taxon>
        <taxon>Tracheophyta</taxon>
        <taxon>Spermatophyta</taxon>
        <taxon>Magnoliopsida</taxon>
        <taxon>eudicotyledons</taxon>
        <taxon>Gunneridae</taxon>
        <taxon>Pentapetalae</taxon>
        <taxon>asterids</taxon>
        <taxon>campanulids</taxon>
        <taxon>Asterales</taxon>
        <taxon>Asteraceae</taxon>
        <taxon>Asteroideae</taxon>
        <taxon>Anthemideae</taxon>
        <taxon>Anthemidinae</taxon>
        <taxon>Tanacetum</taxon>
    </lineage>
</organism>
<proteinExistence type="predicted"/>
<comment type="caution">
    <text evidence="2">The sequence shown here is derived from an EMBL/GenBank/DDBJ whole genome shotgun (WGS) entry which is preliminary data.</text>
</comment>
<feature type="compositionally biased region" description="Polar residues" evidence="1">
    <location>
        <begin position="90"/>
        <end position="107"/>
    </location>
</feature>
<evidence type="ECO:0000256" key="1">
    <source>
        <dbReference type="SAM" id="MobiDB-lite"/>
    </source>
</evidence>
<sequence>SPHTIVTSNIVTSTVEMTNDGFQMYETHAPTSAPKKVATNAGNASKLSSTLKITGTSCEKGKFTTSNPYSALDDESKEDVENVYGESANLFPNSKTSGSSSFKAAVG</sequence>
<reference evidence="2" key="1">
    <citation type="journal article" date="2019" name="Sci. Rep.">
        <title>Draft genome of Tanacetum cinerariifolium, the natural source of mosquito coil.</title>
        <authorList>
            <person name="Yamashiro T."/>
            <person name="Shiraishi A."/>
            <person name="Satake H."/>
            <person name="Nakayama K."/>
        </authorList>
    </citation>
    <scope>NUCLEOTIDE SEQUENCE</scope>
</reference>
<evidence type="ECO:0000313" key="2">
    <source>
        <dbReference type="EMBL" id="GFD36013.1"/>
    </source>
</evidence>
<dbReference type="EMBL" id="BKCJ011466058">
    <property type="protein sequence ID" value="GFD36013.1"/>
    <property type="molecule type" value="Genomic_DNA"/>
</dbReference>
<accession>A0A699VNS8</accession>
<gene>
    <name evidence="2" type="ORF">Tci_907982</name>
</gene>
<dbReference type="AlphaFoldDB" id="A0A699VNS8"/>
<protein>
    <submittedName>
        <fullName evidence="2">Uncharacterized protein</fullName>
    </submittedName>
</protein>
<feature type="non-terminal residue" evidence="2">
    <location>
        <position position="1"/>
    </location>
</feature>
<feature type="region of interest" description="Disordered" evidence="1">
    <location>
        <begin position="88"/>
        <end position="107"/>
    </location>
</feature>
<name>A0A699VNS8_TANCI</name>